<gene>
    <name evidence="5" type="ORF">H3H39_22995</name>
</gene>
<dbReference type="SUPFAM" id="SSF56925">
    <property type="entry name" value="OMPA-like"/>
    <property type="match status" value="1"/>
</dbReference>
<feature type="domain" description="Outer membrane protein beta-barrel" evidence="4">
    <location>
        <begin position="9"/>
        <end position="192"/>
    </location>
</feature>
<dbReference type="Gene3D" id="2.40.160.20">
    <property type="match status" value="1"/>
</dbReference>
<evidence type="ECO:0000256" key="2">
    <source>
        <dbReference type="ARBA" id="ARBA00022729"/>
    </source>
</evidence>
<feature type="chain" id="PRO_5031539304" evidence="3">
    <location>
        <begin position="21"/>
        <end position="192"/>
    </location>
</feature>
<dbReference type="Proteomes" id="UP000573499">
    <property type="component" value="Unassembled WGS sequence"/>
</dbReference>
<comment type="caution">
    <text evidence="5">The sequence shown here is derived from an EMBL/GenBank/DDBJ whole genome shotgun (WGS) entry which is preliminary data.</text>
</comment>
<evidence type="ECO:0000313" key="5">
    <source>
        <dbReference type="EMBL" id="MBA5689922.1"/>
    </source>
</evidence>
<evidence type="ECO:0000313" key="6">
    <source>
        <dbReference type="Proteomes" id="UP000573499"/>
    </source>
</evidence>
<keyword evidence="2 3" id="KW-0732">Signal</keyword>
<dbReference type="EMBL" id="JACEZU010000013">
    <property type="protein sequence ID" value="MBA5689922.1"/>
    <property type="molecule type" value="Genomic_DNA"/>
</dbReference>
<dbReference type="InterPro" id="IPR011250">
    <property type="entry name" value="OMP/PagP_B-barrel"/>
</dbReference>
<dbReference type="RefSeq" id="WP_182156719.1">
    <property type="nucleotide sequence ID" value="NZ_JACEZU010000013.1"/>
</dbReference>
<keyword evidence="6" id="KW-1185">Reference proteome</keyword>
<evidence type="ECO:0000259" key="4">
    <source>
        <dbReference type="Pfam" id="PF13505"/>
    </source>
</evidence>
<organism evidence="5 6">
    <name type="scientific">Rugamonas apoptosis</name>
    <dbReference type="NCBI Taxonomy" id="2758570"/>
    <lineage>
        <taxon>Bacteria</taxon>
        <taxon>Pseudomonadati</taxon>
        <taxon>Pseudomonadota</taxon>
        <taxon>Betaproteobacteria</taxon>
        <taxon>Burkholderiales</taxon>
        <taxon>Oxalobacteraceae</taxon>
        <taxon>Telluria group</taxon>
        <taxon>Rugamonas</taxon>
    </lineage>
</organism>
<evidence type="ECO:0000256" key="1">
    <source>
        <dbReference type="ARBA" id="ARBA00004442"/>
    </source>
</evidence>
<protein>
    <submittedName>
        <fullName evidence="5">Porin family protein</fullName>
    </submittedName>
</protein>
<sequence>MKKVILTLIASAATAGAAQAQTGAAGHPYIGVGVASADHNYAAGGMGGTNLISDGWKASAKIFGGYDFNRNLGVEVGYTDLRSSDFSYTRDGKGINGYSNGYGAYVAGKYTMPVNEQFSAYGKLGLAYSKRKVETNDGQRLNDHDTGAYAALGAEFKLNQNVSFVAEYERYGKTKDYGAKPNVVSVGVKYSF</sequence>
<dbReference type="InterPro" id="IPR027385">
    <property type="entry name" value="Beta-barrel_OMP"/>
</dbReference>
<dbReference type="AlphaFoldDB" id="A0A7W2FE18"/>
<proteinExistence type="predicted"/>
<feature type="signal peptide" evidence="3">
    <location>
        <begin position="1"/>
        <end position="20"/>
    </location>
</feature>
<dbReference type="GO" id="GO:0009279">
    <property type="term" value="C:cell outer membrane"/>
    <property type="evidence" value="ECO:0007669"/>
    <property type="project" value="UniProtKB-SubCell"/>
</dbReference>
<comment type="subcellular location">
    <subcellularLocation>
        <location evidence="1">Cell outer membrane</location>
    </subcellularLocation>
</comment>
<evidence type="ECO:0000256" key="3">
    <source>
        <dbReference type="SAM" id="SignalP"/>
    </source>
</evidence>
<accession>A0A7W2FE18</accession>
<dbReference type="Pfam" id="PF13505">
    <property type="entry name" value="OMP_b-brl"/>
    <property type="match status" value="1"/>
</dbReference>
<name>A0A7W2FE18_9BURK</name>
<reference evidence="5 6" key="1">
    <citation type="submission" date="2020-07" db="EMBL/GenBank/DDBJ databases">
        <title>Novel species isolated from subtropical streams in China.</title>
        <authorList>
            <person name="Lu H."/>
        </authorList>
    </citation>
    <scope>NUCLEOTIDE SEQUENCE [LARGE SCALE GENOMIC DNA]</scope>
    <source>
        <strain evidence="5 6">LX47W</strain>
    </source>
</reference>